<feature type="transmembrane region" description="Helical" evidence="11">
    <location>
        <begin position="418"/>
        <end position="440"/>
    </location>
</feature>
<evidence type="ECO:0000256" key="9">
    <source>
        <dbReference type="ARBA" id="ARBA00023049"/>
    </source>
</evidence>
<dbReference type="EMBL" id="JBHUEO010000025">
    <property type="protein sequence ID" value="MFD1706977.1"/>
    <property type="molecule type" value="Genomic_DNA"/>
</dbReference>
<organism evidence="13 14">
    <name type="scientific">Siminovitchia sediminis</name>
    <dbReference type="NCBI Taxonomy" id="1274353"/>
    <lineage>
        <taxon>Bacteria</taxon>
        <taxon>Bacillati</taxon>
        <taxon>Bacillota</taxon>
        <taxon>Bacilli</taxon>
        <taxon>Bacillales</taxon>
        <taxon>Bacillaceae</taxon>
        <taxon>Siminovitchia</taxon>
    </lineage>
</organism>
<evidence type="ECO:0000256" key="6">
    <source>
        <dbReference type="ARBA" id="ARBA00022801"/>
    </source>
</evidence>
<comment type="caution">
    <text evidence="13">The sequence shown here is derived from an EMBL/GenBank/DDBJ whole genome shotgun (WGS) entry which is preliminary data.</text>
</comment>
<evidence type="ECO:0000313" key="14">
    <source>
        <dbReference type="Proteomes" id="UP001597301"/>
    </source>
</evidence>
<evidence type="ECO:0000256" key="4">
    <source>
        <dbReference type="ARBA" id="ARBA00022692"/>
    </source>
</evidence>
<dbReference type="InterPro" id="IPR050083">
    <property type="entry name" value="HtpX_protease"/>
</dbReference>
<feature type="domain" description="Peptidase M48" evidence="12">
    <location>
        <begin position="363"/>
        <end position="534"/>
    </location>
</feature>
<evidence type="ECO:0000313" key="13">
    <source>
        <dbReference type="EMBL" id="MFD1706977.1"/>
    </source>
</evidence>
<dbReference type="PANTHER" id="PTHR43221:SF2">
    <property type="entry name" value="PROTEASE HTPX HOMOLOG"/>
    <property type="match status" value="1"/>
</dbReference>
<accession>A0ABW4KIV1</accession>
<dbReference type="Gene3D" id="3.30.2010.10">
    <property type="entry name" value="Metalloproteases ('zincins'), catalytic domain"/>
    <property type="match status" value="1"/>
</dbReference>
<evidence type="ECO:0000256" key="3">
    <source>
        <dbReference type="ARBA" id="ARBA00022670"/>
    </source>
</evidence>
<keyword evidence="10 11" id="KW-0472">Membrane</keyword>
<dbReference type="Proteomes" id="UP001597301">
    <property type="component" value="Unassembled WGS sequence"/>
</dbReference>
<sequence>MKKSVLIFIMVAAFSSAAVVMVELGVRSAVLSPFILLDSKKEEGVHKVLTGYSVYQGDYQLDIKENNTVKTGSSESLAFHIGDTVYQFSEIHSKNVNLPAEEEWTVMTRRGIDAEFSQDATVQSSDRKFFFNESTILAAGNSGSFSFQLKPEFSKPLILLMYVGSFLLPCLLALFFNHVLSIRNLFTLFFPFILAGTLPLILNYHFTMGYALLLTDSYIWSILLCIFVPSFLSVALTTGVYQYTLRKDEEEDSSEVPEMKETGFLHFTKRESIGIALLIAGGLAYFFTFFLLPMSLYVQITDKWYYFIAWYLSLTLIIMVVYTVLHRFMGKYRNIGITEPFASLKNSIEQVCQAKINLFMKDESKHETNAWVYSTPFSSRKGLNIYMTEGLVKNFTLDEIKAVLFHEIGHIKLKHGRWILAITFGVAVAISLTMFFARKIMLGFGWWHYIVIFPIGVVVLILLTEWLPNKISKMFEHQADEYAVRQSGDKDLYIQTLMKLNKITEKEDGEFASKRKEWKETHPSFQKRINFIKDLT</sequence>
<feature type="transmembrane region" description="Helical" evidence="11">
    <location>
        <begin position="275"/>
        <end position="298"/>
    </location>
</feature>
<keyword evidence="2" id="KW-1003">Cell membrane</keyword>
<evidence type="ECO:0000256" key="11">
    <source>
        <dbReference type="SAM" id="Phobius"/>
    </source>
</evidence>
<protein>
    <submittedName>
        <fullName evidence="13">M48 family metalloprotease</fullName>
        <ecNumber evidence="13">3.4.24.-</ecNumber>
    </submittedName>
</protein>
<proteinExistence type="predicted"/>
<gene>
    <name evidence="13" type="ORF">ACFSCZ_09565</name>
</gene>
<dbReference type="InterPro" id="IPR001915">
    <property type="entry name" value="Peptidase_M48"/>
</dbReference>
<keyword evidence="6 13" id="KW-0378">Hydrolase</keyword>
<dbReference type="Pfam" id="PF01435">
    <property type="entry name" value="Peptidase_M48"/>
    <property type="match status" value="1"/>
</dbReference>
<evidence type="ECO:0000256" key="8">
    <source>
        <dbReference type="ARBA" id="ARBA00022989"/>
    </source>
</evidence>
<evidence type="ECO:0000256" key="5">
    <source>
        <dbReference type="ARBA" id="ARBA00022723"/>
    </source>
</evidence>
<keyword evidence="9 13" id="KW-0482">Metalloprotease</keyword>
<keyword evidence="5" id="KW-0479">Metal-binding</keyword>
<dbReference type="EC" id="3.4.24.-" evidence="13"/>
<evidence type="ECO:0000256" key="2">
    <source>
        <dbReference type="ARBA" id="ARBA00022475"/>
    </source>
</evidence>
<feature type="transmembrane region" description="Helical" evidence="11">
    <location>
        <begin position="188"/>
        <end position="206"/>
    </location>
</feature>
<evidence type="ECO:0000256" key="1">
    <source>
        <dbReference type="ARBA" id="ARBA00001947"/>
    </source>
</evidence>
<evidence type="ECO:0000256" key="7">
    <source>
        <dbReference type="ARBA" id="ARBA00022833"/>
    </source>
</evidence>
<feature type="transmembrane region" description="Helical" evidence="11">
    <location>
        <begin position="157"/>
        <end position="176"/>
    </location>
</feature>
<feature type="transmembrane region" description="Helical" evidence="11">
    <location>
        <begin position="304"/>
        <end position="325"/>
    </location>
</feature>
<evidence type="ECO:0000259" key="12">
    <source>
        <dbReference type="Pfam" id="PF01435"/>
    </source>
</evidence>
<keyword evidence="14" id="KW-1185">Reference proteome</keyword>
<dbReference type="RefSeq" id="WP_380773701.1">
    <property type="nucleotide sequence ID" value="NZ_JBHUEO010000025.1"/>
</dbReference>
<keyword evidence="7" id="KW-0862">Zinc</keyword>
<keyword evidence="4 11" id="KW-0812">Transmembrane</keyword>
<name>A0ABW4KIV1_9BACI</name>
<keyword evidence="8 11" id="KW-1133">Transmembrane helix</keyword>
<feature type="transmembrane region" description="Helical" evidence="11">
    <location>
        <begin position="446"/>
        <end position="467"/>
    </location>
</feature>
<evidence type="ECO:0000256" key="10">
    <source>
        <dbReference type="ARBA" id="ARBA00023136"/>
    </source>
</evidence>
<reference evidence="14" key="1">
    <citation type="journal article" date="2019" name="Int. J. Syst. Evol. Microbiol.">
        <title>The Global Catalogue of Microorganisms (GCM) 10K type strain sequencing project: providing services to taxonomists for standard genome sequencing and annotation.</title>
        <authorList>
            <consortium name="The Broad Institute Genomics Platform"/>
            <consortium name="The Broad Institute Genome Sequencing Center for Infectious Disease"/>
            <person name="Wu L."/>
            <person name="Ma J."/>
        </authorList>
    </citation>
    <scope>NUCLEOTIDE SEQUENCE [LARGE SCALE GENOMIC DNA]</scope>
    <source>
        <strain evidence="14">CGMCC 1.12295</strain>
    </source>
</reference>
<comment type="cofactor">
    <cofactor evidence="1">
        <name>Zn(2+)</name>
        <dbReference type="ChEBI" id="CHEBI:29105"/>
    </cofactor>
</comment>
<keyword evidence="3" id="KW-0645">Protease</keyword>
<dbReference type="PANTHER" id="PTHR43221">
    <property type="entry name" value="PROTEASE HTPX"/>
    <property type="match status" value="1"/>
</dbReference>
<feature type="transmembrane region" description="Helical" evidence="11">
    <location>
        <begin position="218"/>
        <end position="241"/>
    </location>
</feature>
<dbReference type="GO" id="GO:0008237">
    <property type="term" value="F:metallopeptidase activity"/>
    <property type="evidence" value="ECO:0007669"/>
    <property type="project" value="UniProtKB-KW"/>
</dbReference>